<dbReference type="Pfam" id="PF11225">
    <property type="entry name" value="DUF3024"/>
    <property type="match status" value="1"/>
</dbReference>
<proteinExistence type="predicted"/>
<accession>A0A840EAR1</accession>
<protein>
    <recommendedName>
        <fullName evidence="3">DUF3024 domain-containing protein</fullName>
    </recommendedName>
</protein>
<dbReference type="AlphaFoldDB" id="A0A840EAR1"/>
<gene>
    <name evidence="1" type="ORF">GGR28_003437</name>
</gene>
<reference evidence="1 2" key="1">
    <citation type="submission" date="2020-08" db="EMBL/GenBank/DDBJ databases">
        <title>Genomic Encyclopedia of Type Strains, Phase IV (KMG-IV): sequencing the most valuable type-strain genomes for metagenomic binning, comparative biology and taxonomic classification.</title>
        <authorList>
            <person name="Goeker M."/>
        </authorList>
    </citation>
    <scope>NUCLEOTIDE SEQUENCE [LARGE SCALE GENOMIC DNA]</scope>
    <source>
        <strain evidence="1 2">DSM 105137</strain>
    </source>
</reference>
<evidence type="ECO:0008006" key="3">
    <source>
        <dbReference type="Google" id="ProtNLM"/>
    </source>
</evidence>
<name>A0A840EAR1_9BACT</name>
<keyword evidence="2" id="KW-1185">Reference proteome</keyword>
<dbReference type="InterPro" id="IPR021388">
    <property type="entry name" value="DUF3024"/>
</dbReference>
<dbReference type="RefSeq" id="WP_183497021.1">
    <property type="nucleotide sequence ID" value="NZ_JACIFF010000009.1"/>
</dbReference>
<sequence>MNGNIKDLDIQKVEAWLAKKRPPIDIRPQLDYTYRLQRNTFILCEVRPYPMMKDGYRTAPFAKIHYLKRSNIYLIYWQRANGRWLNYEAGNSATTLNDALAIIDEDVHGCFYG</sequence>
<dbReference type="EMBL" id="JACIFF010000009">
    <property type="protein sequence ID" value="MBB4080802.1"/>
    <property type="molecule type" value="Genomic_DNA"/>
</dbReference>
<evidence type="ECO:0000313" key="1">
    <source>
        <dbReference type="EMBL" id="MBB4080802.1"/>
    </source>
</evidence>
<comment type="caution">
    <text evidence="1">The sequence shown here is derived from an EMBL/GenBank/DDBJ whole genome shotgun (WGS) entry which is preliminary data.</text>
</comment>
<dbReference type="Proteomes" id="UP000576209">
    <property type="component" value="Unassembled WGS sequence"/>
</dbReference>
<evidence type="ECO:0000313" key="2">
    <source>
        <dbReference type="Proteomes" id="UP000576209"/>
    </source>
</evidence>
<organism evidence="1 2">
    <name type="scientific">Neolewinella aquimaris</name>
    <dbReference type="NCBI Taxonomy" id="1835722"/>
    <lineage>
        <taxon>Bacteria</taxon>
        <taxon>Pseudomonadati</taxon>
        <taxon>Bacteroidota</taxon>
        <taxon>Saprospiria</taxon>
        <taxon>Saprospirales</taxon>
        <taxon>Lewinellaceae</taxon>
        <taxon>Neolewinella</taxon>
    </lineage>
</organism>